<keyword evidence="1" id="KW-0285">Flavoprotein</keyword>
<dbReference type="Gene3D" id="3.40.50.360">
    <property type="match status" value="1"/>
</dbReference>
<sequence length="193" mass="21150">MKVLGINGSPREGGNTEILMRTVFGELEAAGVETELVRIGGRPFRGCVACRRCFENRDRRCVLEGDPLNELVAKMAEADGILLGSPVYYTDVTSEMKGFLDRAGLVSGANGGLFRHKAGAAVLAVRRGGATHAFDTLNHWLHMMQTYLVGASYWNMGYGMKPGDVAEDQEGMENMRVLGRNMAWLLERIVPRG</sequence>
<evidence type="ECO:0000256" key="2">
    <source>
        <dbReference type="ARBA" id="ARBA00022643"/>
    </source>
</evidence>
<evidence type="ECO:0000259" key="3">
    <source>
        <dbReference type="Pfam" id="PF03358"/>
    </source>
</evidence>
<accession>E3CWF4</accession>
<reference evidence="4 5" key="1">
    <citation type="journal article" date="2010" name="Stand. Genomic Sci.">
        <title>Non-contiguous finished genome sequence of Aminomonas paucivorans type strain (GLU-3).</title>
        <authorList>
            <person name="Pitluck S."/>
            <person name="Yasawong M."/>
            <person name="Held B."/>
            <person name="Lapidus A."/>
            <person name="Nolan M."/>
            <person name="Copeland A."/>
            <person name="Lucas S."/>
            <person name="Del Rio T.G."/>
            <person name="Tice H."/>
            <person name="Cheng J.F."/>
            <person name="Chertkov O."/>
            <person name="Goodwin L."/>
            <person name="Tapia R."/>
            <person name="Han C."/>
            <person name="Liolios K."/>
            <person name="Ivanova N."/>
            <person name="Mavromatis K."/>
            <person name="Ovchinnikova G."/>
            <person name="Pati A."/>
            <person name="Chen A."/>
            <person name="Palaniappan K."/>
            <person name="Land M."/>
            <person name="Hauser L."/>
            <person name="Chang Y.J."/>
            <person name="Jeffries C.D."/>
            <person name="Pukall R."/>
            <person name="Spring S."/>
            <person name="Rohde M."/>
            <person name="Sikorski J."/>
            <person name="Goker M."/>
            <person name="Woyke T."/>
            <person name="Bristow J."/>
            <person name="Eisen J.A."/>
            <person name="Markowitz V."/>
            <person name="Hugenholtz P."/>
            <person name="Kyrpides N.C."/>
            <person name="Klenk H.P."/>
        </authorList>
    </citation>
    <scope>NUCLEOTIDE SEQUENCE [LARGE SCALE GENOMIC DNA]</scope>
    <source>
        <strain evidence="4 5">DSM 12260</strain>
    </source>
</reference>
<dbReference type="RefSeq" id="WP_006301542.1">
    <property type="nucleotide sequence ID" value="NZ_CM001022.1"/>
</dbReference>
<dbReference type="AlphaFoldDB" id="E3CWF4"/>
<dbReference type="OrthoDB" id="6398207at2"/>
<dbReference type="eggNOG" id="COG0655">
    <property type="taxonomic scope" value="Bacteria"/>
</dbReference>
<keyword evidence="5" id="KW-1185">Reference proteome</keyword>
<proteinExistence type="predicted"/>
<evidence type="ECO:0000313" key="4">
    <source>
        <dbReference type="EMBL" id="EFQ24309.1"/>
    </source>
</evidence>
<organism evidence="4 5">
    <name type="scientific">Aminomonas paucivorans DSM 12260</name>
    <dbReference type="NCBI Taxonomy" id="584708"/>
    <lineage>
        <taxon>Bacteria</taxon>
        <taxon>Thermotogati</taxon>
        <taxon>Synergistota</taxon>
        <taxon>Synergistia</taxon>
        <taxon>Synergistales</taxon>
        <taxon>Synergistaceae</taxon>
        <taxon>Aminomonas</taxon>
    </lineage>
</organism>
<dbReference type="PaxDb" id="584708-Apau_1895"/>
<dbReference type="EMBL" id="CM001022">
    <property type="protein sequence ID" value="EFQ24309.1"/>
    <property type="molecule type" value="Genomic_DNA"/>
</dbReference>
<name>E3CWF4_9BACT</name>
<evidence type="ECO:0000256" key="1">
    <source>
        <dbReference type="ARBA" id="ARBA00022630"/>
    </source>
</evidence>
<dbReference type="Proteomes" id="UP000005096">
    <property type="component" value="Chromosome"/>
</dbReference>
<dbReference type="PANTHER" id="PTHR43278:SF4">
    <property type="entry name" value="NAD(P)H-DEPENDENT FMN-CONTAINING OXIDOREDUCTASE YWQN-RELATED"/>
    <property type="match status" value="1"/>
</dbReference>
<evidence type="ECO:0000313" key="5">
    <source>
        <dbReference type="Proteomes" id="UP000005096"/>
    </source>
</evidence>
<protein>
    <submittedName>
        <fullName evidence="4">NADPH-dependent FMN reductase</fullName>
    </submittedName>
</protein>
<feature type="domain" description="NADPH-dependent FMN reductase-like" evidence="3">
    <location>
        <begin position="1"/>
        <end position="158"/>
    </location>
</feature>
<gene>
    <name evidence="4" type="ORF">Apau_1895</name>
</gene>
<dbReference type="PANTHER" id="PTHR43278">
    <property type="entry name" value="NAD(P)H-DEPENDENT FMN-CONTAINING OXIDOREDUCTASE YWQN-RELATED"/>
    <property type="match status" value="1"/>
</dbReference>
<dbReference type="STRING" id="584708.Apau_1895"/>
<dbReference type="InterPro" id="IPR029039">
    <property type="entry name" value="Flavoprotein-like_sf"/>
</dbReference>
<dbReference type="InterPro" id="IPR005025">
    <property type="entry name" value="FMN_Rdtase-like_dom"/>
</dbReference>
<keyword evidence="2" id="KW-0288">FMN</keyword>
<dbReference type="SUPFAM" id="SSF52218">
    <property type="entry name" value="Flavoproteins"/>
    <property type="match status" value="1"/>
</dbReference>
<dbReference type="GO" id="GO:0016491">
    <property type="term" value="F:oxidoreductase activity"/>
    <property type="evidence" value="ECO:0007669"/>
    <property type="project" value="InterPro"/>
</dbReference>
<dbReference type="HOGENOM" id="CLU_050993_3_3_0"/>
<dbReference type="InterPro" id="IPR051796">
    <property type="entry name" value="ISF_SsuE-like"/>
</dbReference>
<dbReference type="Pfam" id="PF03358">
    <property type="entry name" value="FMN_red"/>
    <property type="match status" value="1"/>
</dbReference>